<dbReference type="GO" id="GO:0005886">
    <property type="term" value="C:plasma membrane"/>
    <property type="evidence" value="ECO:0007669"/>
    <property type="project" value="TreeGrafter"/>
</dbReference>
<dbReference type="InterPro" id="IPR044644">
    <property type="entry name" value="DinF-like"/>
</dbReference>
<feature type="transmembrane region" description="Helical" evidence="6">
    <location>
        <begin position="204"/>
        <end position="225"/>
    </location>
</feature>
<comment type="caution">
    <text evidence="7">The sequence shown here is derived from an EMBL/GenBank/DDBJ whole genome shotgun (WGS) entry which is preliminary data.</text>
</comment>
<evidence type="ECO:0000313" key="8">
    <source>
        <dbReference type="Proteomes" id="UP000439983"/>
    </source>
</evidence>
<dbReference type="GO" id="GO:0015297">
    <property type="term" value="F:antiporter activity"/>
    <property type="evidence" value="ECO:0007669"/>
    <property type="project" value="InterPro"/>
</dbReference>
<evidence type="ECO:0000256" key="1">
    <source>
        <dbReference type="ARBA" id="ARBA00004141"/>
    </source>
</evidence>
<dbReference type="NCBIfam" id="TIGR00797">
    <property type="entry name" value="matE"/>
    <property type="match status" value="1"/>
</dbReference>
<feature type="transmembrane region" description="Helical" evidence="6">
    <location>
        <begin position="21"/>
        <end position="39"/>
    </location>
</feature>
<feature type="transmembrane region" description="Helical" evidence="6">
    <location>
        <begin position="59"/>
        <end position="82"/>
    </location>
</feature>
<accession>A0A6N7LEG6</accession>
<sequence length="455" mass="48601">MAATETLERDAHANEGGPFHVTNRLIFSIALPMTLGFLTTPLLGLVDTAVVGRLGRADLLAGLAIGAVMFDLIFTTFNFLRAATTGLVAQAYGRGDRREQQAVFWRSLVIALVSGVAIVLLSPLLFSAGIWLMAPGAEVEAVTRTYFFYRILSGPAALANYAILGFVLGRGEGSIGLLLQTLINGINIVLAILLGLVLGWGVTGVALATVTGEVIGALAGFAIVYGRFDRRDAPDWAAIFARERLKPLFGLNRDIMIRSFVLLAAFTLMTRIGTAFGPVTLAANAVLMTIFLVAGYYLDGLANAAEQLTGRSIGAGYRPAFDRALRMTALWSLGLAALTTLGFLVFGDDLVDVLTTAPDVRALAYEYMPWAALTALTGALAFLMDGVFIGATWSRDMRNMMLAAFIGYALALAILIPAFGNHGLWAGLNLFLLMRGVFLLILVPRRAAQAFRAAQ</sequence>
<feature type="transmembrane region" description="Helical" evidence="6">
    <location>
        <begin position="175"/>
        <end position="198"/>
    </location>
</feature>
<evidence type="ECO:0000256" key="6">
    <source>
        <dbReference type="SAM" id="Phobius"/>
    </source>
</evidence>
<gene>
    <name evidence="7" type="ORF">GHK62_10115</name>
</gene>
<evidence type="ECO:0000256" key="2">
    <source>
        <dbReference type="ARBA" id="ARBA00010199"/>
    </source>
</evidence>
<feature type="transmembrane region" description="Helical" evidence="6">
    <location>
        <begin position="328"/>
        <end position="347"/>
    </location>
</feature>
<name>A0A6N7LEG6_SINTE</name>
<dbReference type="Pfam" id="PF01554">
    <property type="entry name" value="MatE"/>
    <property type="match status" value="2"/>
</dbReference>
<evidence type="ECO:0000256" key="5">
    <source>
        <dbReference type="ARBA" id="ARBA00023136"/>
    </source>
</evidence>
<comment type="subcellular location">
    <subcellularLocation>
        <location evidence="1">Membrane</location>
        <topology evidence="1">Multi-pass membrane protein</topology>
    </subcellularLocation>
</comment>
<dbReference type="GO" id="GO:0042910">
    <property type="term" value="F:xenobiotic transmembrane transporter activity"/>
    <property type="evidence" value="ECO:0007669"/>
    <property type="project" value="InterPro"/>
</dbReference>
<keyword evidence="4 6" id="KW-1133">Transmembrane helix</keyword>
<organism evidence="7 8">
    <name type="scientific">Sinorhizobium terangae</name>
    <dbReference type="NCBI Taxonomy" id="110322"/>
    <lineage>
        <taxon>Bacteria</taxon>
        <taxon>Pseudomonadati</taxon>
        <taxon>Pseudomonadota</taxon>
        <taxon>Alphaproteobacteria</taxon>
        <taxon>Hyphomicrobiales</taxon>
        <taxon>Rhizobiaceae</taxon>
        <taxon>Sinorhizobium/Ensifer group</taxon>
        <taxon>Sinorhizobium</taxon>
    </lineage>
</organism>
<feature type="transmembrane region" description="Helical" evidence="6">
    <location>
        <begin position="425"/>
        <end position="443"/>
    </location>
</feature>
<proteinExistence type="inferred from homology"/>
<protein>
    <submittedName>
        <fullName evidence="7">MATE family efflux transporter</fullName>
    </submittedName>
</protein>
<feature type="transmembrane region" description="Helical" evidence="6">
    <location>
        <begin position="400"/>
        <end position="419"/>
    </location>
</feature>
<dbReference type="PANTHER" id="PTHR42893:SF46">
    <property type="entry name" value="PROTEIN DETOXIFICATION 44, CHLOROPLASTIC"/>
    <property type="match status" value="1"/>
</dbReference>
<dbReference type="RefSeq" id="WP_153438608.1">
    <property type="nucleotide sequence ID" value="NZ_CP121659.1"/>
</dbReference>
<dbReference type="OrthoDB" id="9789527at2"/>
<feature type="transmembrane region" description="Helical" evidence="6">
    <location>
        <begin position="255"/>
        <end position="273"/>
    </location>
</feature>
<reference evidence="7 8" key="1">
    <citation type="journal article" date="2013" name="Genome Biol.">
        <title>Comparative genomics of the core and accessory genomes of 48 Sinorhizobium strains comprising five genospecies.</title>
        <authorList>
            <person name="Sugawara M."/>
            <person name="Epstein B."/>
            <person name="Badgley B.D."/>
            <person name="Unno T."/>
            <person name="Xu L."/>
            <person name="Reese J."/>
            <person name="Gyaneshwar P."/>
            <person name="Denny R."/>
            <person name="Mudge J."/>
            <person name="Bharti A.K."/>
            <person name="Farmer A.D."/>
            <person name="May G.D."/>
            <person name="Woodward J.E."/>
            <person name="Medigue C."/>
            <person name="Vallenet D."/>
            <person name="Lajus A."/>
            <person name="Rouy Z."/>
            <person name="Martinez-Vaz B."/>
            <person name="Tiffin P."/>
            <person name="Young N.D."/>
            <person name="Sadowsky M.J."/>
        </authorList>
    </citation>
    <scope>NUCLEOTIDE SEQUENCE [LARGE SCALE GENOMIC DNA]</scope>
    <source>
        <strain evidence="7 8">USDA4894</strain>
    </source>
</reference>
<evidence type="ECO:0000256" key="3">
    <source>
        <dbReference type="ARBA" id="ARBA00022692"/>
    </source>
</evidence>
<feature type="transmembrane region" description="Helical" evidence="6">
    <location>
        <begin position="146"/>
        <end position="168"/>
    </location>
</feature>
<dbReference type="InterPro" id="IPR002528">
    <property type="entry name" value="MATE_fam"/>
</dbReference>
<keyword evidence="8" id="KW-1185">Reference proteome</keyword>
<feature type="transmembrane region" description="Helical" evidence="6">
    <location>
        <begin position="279"/>
        <end position="298"/>
    </location>
</feature>
<evidence type="ECO:0000313" key="7">
    <source>
        <dbReference type="EMBL" id="MQX15104.1"/>
    </source>
</evidence>
<evidence type="ECO:0000256" key="4">
    <source>
        <dbReference type="ARBA" id="ARBA00022989"/>
    </source>
</evidence>
<dbReference type="AlphaFoldDB" id="A0A6N7LEG6"/>
<dbReference type="CDD" id="cd13136">
    <property type="entry name" value="MATE_DinF_like"/>
    <property type="match status" value="1"/>
</dbReference>
<comment type="similarity">
    <text evidence="2">Belongs to the multi antimicrobial extrusion (MATE) (TC 2.A.66.1) family.</text>
</comment>
<dbReference type="EMBL" id="WITC01000036">
    <property type="protein sequence ID" value="MQX15104.1"/>
    <property type="molecule type" value="Genomic_DNA"/>
</dbReference>
<keyword evidence="5 6" id="KW-0472">Membrane</keyword>
<feature type="transmembrane region" description="Helical" evidence="6">
    <location>
        <begin position="367"/>
        <end position="388"/>
    </location>
</feature>
<dbReference type="PANTHER" id="PTHR42893">
    <property type="entry name" value="PROTEIN DETOXIFICATION 44, CHLOROPLASTIC-RELATED"/>
    <property type="match status" value="1"/>
</dbReference>
<keyword evidence="3 6" id="KW-0812">Transmembrane</keyword>
<dbReference type="Proteomes" id="UP000439983">
    <property type="component" value="Unassembled WGS sequence"/>
</dbReference>
<feature type="transmembrane region" description="Helical" evidence="6">
    <location>
        <begin position="103"/>
        <end position="134"/>
    </location>
</feature>